<comment type="caution">
    <text evidence="6">The sequence shown here is derived from an EMBL/GenBank/DDBJ whole genome shotgun (WGS) entry which is preliminary data.</text>
</comment>
<dbReference type="Gene3D" id="1.10.287.950">
    <property type="entry name" value="Methyl-accepting chemotaxis protein"/>
    <property type="match status" value="1"/>
</dbReference>
<dbReference type="OrthoDB" id="5192200at2"/>
<accession>A0A0A0BMF3</accession>
<feature type="domain" description="HAMP" evidence="5">
    <location>
        <begin position="112"/>
        <end position="164"/>
    </location>
</feature>
<dbReference type="GO" id="GO:0007165">
    <property type="term" value="P:signal transduction"/>
    <property type="evidence" value="ECO:0007669"/>
    <property type="project" value="InterPro"/>
</dbReference>
<dbReference type="EMBL" id="AXCY01000144">
    <property type="protein sequence ID" value="KGM08887.1"/>
    <property type="molecule type" value="Genomic_DNA"/>
</dbReference>
<dbReference type="Proteomes" id="UP000029839">
    <property type="component" value="Unassembled WGS sequence"/>
</dbReference>
<dbReference type="InterPro" id="IPR003660">
    <property type="entry name" value="HAMP_dom"/>
</dbReference>
<feature type="transmembrane region" description="Helical" evidence="4">
    <location>
        <begin position="92"/>
        <end position="111"/>
    </location>
</feature>
<evidence type="ECO:0000256" key="4">
    <source>
        <dbReference type="SAM" id="Phobius"/>
    </source>
</evidence>
<dbReference type="PANTHER" id="PTHR32089:SF112">
    <property type="entry name" value="LYSOZYME-LIKE PROTEIN-RELATED"/>
    <property type="match status" value="1"/>
</dbReference>
<feature type="region of interest" description="Disordered" evidence="3">
    <location>
        <begin position="1"/>
        <end position="42"/>
    </location>
</feature>
<gene>
    <name evidence="6" type="ORF">N868_05830</name>
</gene>
<name>A0A0A0BMF3_9CELL</name>
<evidence type="ECO:0000256" key="1">
    <source>
        <dbReference type="ARBA" id="ARBA00022692"/>
    </source>
</evidence>
<keyword evidence="1 4" id="KW-0812">Transmembrane</keyword>
<keyword evidence="7" id="KW-1185">Reference proteome</keyword>
<protein>
    <submittedName>
        <fullName evidence="6">Chemotaxis protein</fullName>
    </submittedName>
</protein>
<evidence type="ECO:0000313" key="7">
    <source>
        <dbReference type="Proteomes" id="UP000029839"/>
    </source>
</evidence>
<evidence type="ECO:0000313" key="6">
    <source>
        <dbReference type="EMBL" id="KGM08887.1"/>
    </source>
</evidence>
<reference evidence="6 7" key="1">
    <citation type="submission" date="2013-08" db="EMBL/GenBank/DDBJ databases">
        <title>Genome sequencing of Cellulomonas carbonis T26.</title>
        <authorList>
            <person name="Chen F."/>
            <person name="Li Y."/>
            <person name="Wang G."/>
        </authorList>
    </citation>
    <scope>NUCLEOTIDE SEQUENCE [LARGE SCALE GENOMIC DNA]</scope>
    <source>
        <strain evidence="6 7">T26</strain>
    </source>
</reference>
<proteinExistence type="predicted"/>
<dbReference type="AlphaFoldDB" id="A0A0A0BMF3"/>
<evidence type="ECO:0000259" key="5">
    <source>
        <dbReference type="PROSITE" id="PS50885"/>
    </source>
</evidence>
<keyword evidence="2 4" id="KW-1133">Transmembrane helix</keyword>
<sequence>MTTLADRPRTTPARPAPRPAAQRPAAQRPAPQRRPAPAPAARRSPLANLPFVVKAGMVATWPVVALVVITVLSANPPKADANGEIPSAAPMLAGVTIVAVVATVLSAMWLARATGRAFAGLQHVAEGLATGDLTRRTGIDQRDEVGRVAAVLDAAVADLAGTLDHVVGSSQHVAENVERLTSGSARAGGDAAEASAQAGVVAAAAEQVSRNVQAVAAGAEQMGASIREIAQNATQAVKVAEQATAVAASTNETVSKLGTSSQEIGNV</sequence>
<feature type="compositionally biased region" description="Low complexity" evidence="3">
    <location>
        <begin position="19"/>
        <end position="31"/>
    </location>
</feature>
<evidence type="ECO:0000256" key="3">
    <source>
        <dbReference type="SAM" id="MobiDB-lite"/>
    </source>
</evidence>
<evidence type="ECO:0000256" key="2">
    <source>
        <dbReference type="ARBA" id="ARBA00022989"/>
    </source>
</evidence>
<reference evidence="6 7" key="2">
    <citation type="journal article" date="2015" name="Stand. Genomic Sci.">
        <title>Draft genome sequence of Cellulomonas carbonis T26(T) and comparative analysis of six Cellulomonas genomes.</title>
        <authorList>
            <person name="Zhuang W."/>
            <person name="Zhang S."/>
            <person name="Xia X."/>
            <person name="Wang G."/>
        </authorList>
    </citation>
    <scope>NUCLEOTIDE SEQUENCE [LARGE SCALE GENOMIC DNA]</scope>
    <source>
        <strain evidence="6 7">T26</strain>
    </source>
</reference>
<feature type="non-terminal residue" evidence="6">
    <location>
        <position position="267"/>
    </location>
</feature>
<dbReference type="SUPFAM" id="SSF58104">
    <property type="entry name" value="Methyl-accepting chemotaxis protein (MCP) signaling domain"/>
    <property type="match status" value="1"/>
</dbReference>
<organism evidence="6 7">
    <name type="scientific">Cellulomonas carbonis T26</name>
    <dbReference type="NCBI Taxonomy" id="947969"/>
    <lineage>
        <taxon>Bacteria</taxon>
        <taxon>Bacillati</taxon>
        <taxon>Actinomycetota</taxon>
        <taxon>Actinomycetes</taxon>
        <taxon>Micrococcales</taxon>
        <taxon>Cellulomonadaceae</taxon>
        <taxon>Cellulomonas</taxon>
    </lineage>
</organism>
<keyword evidence="4" id="KW-0472">Membrane</keyword>
<dbReference type="PANTHER" id="PTHR32089">
    <property type="entry name" value="METHYL-ACCEPTING CHEMOTAXIS PROTEIN MCPB"/>
    <property type="match status" value="1"/>
</dbReference>
<feature type="transmembrane region" description="Helical" evidence="4">
    <location>
        <begin position="51"/>
        <end position="72"/>
    </location>
</feature>
<dbReference type="PROSITE" id="PS50885">
    <property type="entry name" value="HAMP"/>
    <property type="match status" value="1"/>
</dbReference>
<dbReference type="GO" id="GO:0016020">
    <property type="term" value="C:membrane"/>
    <property type="evidence" value="ECO:0007669"/>
    <property type="project" value="InterPro"/>
</dbReference>